<dbReference type="SMART" id="SM00462">
    <property type="entry name" value="PTB"/>
    <property type="match status" value="1"/>
</dbReference>
<reference evidence="3 4" key="1">
    <citation type="journal article" date="2013" name="Proc. Natl. Acad. Sci. U.S.A.">
        <title>The king cobra genome reveals dynamic gene evolution and adaptation in the snake venom system.</title>
        <authorList>
            <person name="Vonk F.J."/>
            <person name="Casewell N.R."/>
            <person name="Henkel C.V."/>
            <person name="Heimberg A.M."/>
            <person name="Jansen H.J."/>
            <person name="McCleary R.J."/>
            <person name="Kerkkamp H.M."/>
            <person name="Vos R.A."/>
            <person name="Guerreiro I."/>
            <person name="Calvete J.J."/>
            <person name="Wuster W."/>
            <person name="Woods A.E."/>
            <person name="Logan J.M."/>
            <person name="Harrison R.A."/>
            <person name="Castoe T.A."/>
            <person name="de Koning A.P."/>
            <person name="Pollock D.D."/>
            <person name="Yandell M."/>
            <person name="Calderon D."/>
            <person name="Renjifo C."/>
            <person name="Currier R.B."/>
            <person name="Salgado D."/>
            <person name="Pla D."/>
            <person name="Sanz L."/>
            <person name="Hyder A.S."/>
            <person name="Ribeiro J.M."/>
            <person name="Arntzen J.W."/>
            <person name="van den Thillart G.E."/>
            <person name="Boetzer M."/>
            <person name="Pirovano W."/>
            <person name="Dirks R.P."/>
            <person name="Spaink H.P."/>
            <person name="Duboule D."/>
            <person name="McGlinn E."/>
            <person name="Kini R.M."/>
            <person name="Richardson M.K."/>
        </authorList>
    </citation>
    <scope>NUCLEOTIDE SEQUENCE</scope>
    <source>
        <tissue evidence="3">Blood</tissue>
    </source>
</reference>
<dbReference type="AlphaFoldDB" id="V8NE72"/>
<evidence type="ECO:0000313" key="3">
    <source>
        <dbReference type="EMBL" id="ETE59928.1"/>
    </source>
</evidence>
<dbReference type="Pfam" id="PF00640">
    <property type="entry name" value="PID"/>
    <property type="match status" value="1"/>
</dbReference>
<sequence length="676" mass="75207">MSGLESTIKLAVWSICPNGNYEFKAKSIKKKKVNLLVSVDGVKVVLKKKKKKKEWDWDDSKLLVMHDPIYRIFYVSHDSQDLKIFSYIARDGSSNTFRCNVFKSKKKVCYGMFLLPFFSTLQSQAMRIVRTVGQAFEVCHKLSLQHTQQNADGQEDSHSEKSSEDLEASACGLTEPEPVNTTEETDIDAVDIRRPGSDHLEFTRGVTDLDAVGKETSGLLCIKDLVHKENILMASPKILLPSSTQLPEPEVPLSAQHQMQFLQELLQQQQQQTQFAVAQVHLLKDQLVTEAAARLEAQARVHQLLLQNKDLLQHISLLVKQVQELEAKLLGFNTMDSQDSLLEITYPSGALPVLCDPTTPMPEDTHLLHPDNSFSNVSSSLGSPLGTNLNSTAASIIVSIVLLDNISAWHISYSQRHSLSFVVDQSVFENSNTALAAKLPIVKSAFRSSTGINLRVQPEWKTGSQHLKNLSMTVGAKVSDFLRRKEPTNHSIFGVTEVNERAEAALSCGQGTLLGGQDQANRQTPTSVIPRLNPPPLSTKKRTPRALKTTQDLLIASEPQMKTTETLLPKEFQELQWLPTNTEAAFREINSLTQREIGTSNRVFDVPDLIHKENMEPKQNAIHGISSSILPENVTLRLDLSAGKNITEHQSCKTPSEAKIPTFESESHSPDLLSFE</sequence>
<dbReference type="InterPro" id="IPR011993">
    <property type="entry name" value="PH-like_dom_sf"/>
</dbReference>
<dbReference type="Pfam" id="PF15429">
    <property type="entry name" value="DUF4628"/>
    <property type="match status" value="1"/>
</dbReference>
<feature type="region of interest" description="Disordered" evidence="1">
    <location>
        <begin position="516"/>
        <end position="546"/>
    </location>
</feature>
<dbReference type="PANTHER" id="PTHR11232:SF76">
    <property type="entry name" value="CARBOXYL-TERMINAL PDZ LIGAND OF NEURONAL NITRIC OXIDE SYNTHASE PROTEIN"/>
    <property type="match status" value="1"/>
</dbReference>
<feature type="domain" description="PID" evidence="2">
    <location>
        <begin position="5"/>
        <end position="149"/>
    </location>
</feature>
<feature type="compositionally biased region" description="Polar residues" evidence="1">
    <location>
        <begin position="518"/>
        <end position="527"/>
    </location>
</feature>
<feature type="compositionally biased region" description="Basic and acidic residues" evidence="1">
    <location>
        <begin position="155"/>
        <end position="164"/>
    </location>
</feature>
<organism evidence="3 4">
    <name type="scientific">Ophiophagus hannah</name>
    <name type="common">King cobra</name>
    <name type="synonym">Naja hannah</name>
    <dbReference type="NCBI Taxonomy" id="8665"/>
    <lineage>
        <taxon>Eukaryota</taxon>
        <taxon>Metazoa</taxon>
        <taxon>Chordata</taxon>
        <taxon>Craniata</taxon>
        <taxon>Vertebrata</taxon>
        <taxon>Euteleostomi</taxon>
        <taxon>Lepidosauria</taxon>
        <taxon>Squamata</taxon>
        <taxon>Bifurcata</taxon>
        <taxon>Unidentata</taxon>
        <taxon>Episquamata</taxon>
        <taxon>Toxicofera</taxon>
        <taxon>Serpentes</taxon>
        <taxon>Colubroidea</taxon>
        <taxon>Elapidae</taxon>
        <taxon>Elapinae</taxon>
        <taxon>Ophiophagus</taxon>
    </lineage>
</organism>
<dbReference type="Gene3D" id="2.30.29.30">
    <property type="entry name" value="Pleckstrin-homology domain (PH domain)/Phosphotyrosine-binding domain (PTB)"/>
    <property type="match status" value="1"/>
</dbReference>
<dbReference type="InterPro" id="IPR051133">
    <property type="entry name" value="Adapter_Engulfment-Domain"/>
</dbReference>
<dbReference type="SUPFAM" id="SSF50729">
    <property type="entry name" value="PH domain-like"/>
    <property type="match status" value="1"/>
</dbReference>
<feature type="non-terminal residue" evidence="3">
    <location>
        <position position="1"/>
    </location>
</feature>
<comment type="caution">
    <text evidence="3">The sequence shown here is derived from an EMBL/GenBank/DDBJ whole genome shotgun (WGS) entry which is preliminary data.</text>
</comment>
<dbReference type="OrthoDB" id="10030336at2759"/>
<protein>
    <submittedName>
        <fullName evidence="3">Carboxyl-terminal PDZ ligand of neuronal nitric oxide synthase protein</fullName>
    </submittedName>
</protein>
<feature type="region of interest" description="Disordered" evidence="1">
    <location>
        <begin position="147"/>
        <end position="183"/>
    </location>
</feature>
<dbReference type="InterPro" id="IPR027851">
    <property type="entry name" value="DUF4628"/>
</dbReference>
<keyword evidence="4" id="KW-1185">Reference proteome</keyword>
<dbReference type="PANTHER" id="PTHR11232">
    <property type="entry name" value="PHOSPHOTYROSINE INTERACTION DOMAIN-CONTAINING FAMILY MEMBER"/>
    <property type="match status" value="1"/>
</dbReference>
<gene>
    <name evidence="3" type="primary">Nos1ap</name>
    <name evidence="3" type="ORF">L345_14337</name>
</gene>
<evidence type="ECO:0000259" key="2">
    <source>
        <dbReference type="SMART" id="SM00462"/>
    </source>
</evidence>
<evidence type="ECO:0000313" key="4">
    <source>
        <dbReference type="Proteomes" id="UP000018936"/>
    </source>
</evidence>
<feature type="region of interest" description="Disordered" evidence="1">
    <location>
        <begin position="647"/>
        <end position="676"/>
    </location>
</feature>
<evidence type="ECO:0000256" key="1">
    <source>
        <dbReference type="SAM" id="MobiDB-lite"/>
    </source>
</evidence>
<dbReference type="EMBL" id="AZIM01005115">
    <property type="protein sequence ID" value="ETE59928.1"/>
    <property type="molecule type" value="Genomic_DNA"/>
</dbReference>
<dbReference type="GO" id="GO:0050998">
    <property type="term" value="F:nitric-oxide synthase binding"/>
    <property type="evidence" value="ECO:0007669"/>
    <property type="project" value="TreeGrafter"/>
</dbReference>
<dbReference type="InterPro" id="IPR006020">
    <property type="entry name" value="PTB/PI_dom"/>
</dbReference>
<name>V8NE72_OPHHA</name>
<proteinExistence type="predicted"/>
<accession>V8NE72</accession>
<dbReference type="Proteomes" id="UP000018936">
    <property type="component" value="Unassembled WGS sequence"/>
</dbReference>